<dbReference type="PANTHER" id="PTHR31286">
    <property type="entry name" value="GLYCINE-RICH CELL WALL STRUCTURAL PROTEIN 1.8-LIKE"/>
    <property type="match status" value="1"/>
</dbReference>
<dbReference type="Pfam" id="PF14111">
    <property type="entry name" value="DUF4283"/>
    <property type="match status" value="1"/>
</dbReference>
<name>A0A9Q0G160_9ROSI</name>
<comment type="caution">
    <text evidence="2">The sequence shown here is derived from an EMBL/GenBank/DDBJ whole genome shotgun (WGS) entry which is preliminary data.</text>
</comment>
<organism evidence="2 3">
    <name type="scientific">Turnera subulata</name>
    <dbReference type="NCBI Taxonomy" id="218843"/>
    <lineage>
        <taxon>Eukaryota</taxon>
        <taxon>Viridiplantae</taxon>
        <taxon>Streptophyta</taxon>
        <taxon>Embryophyta</taxon>
        <taxon>Tracheophyta</taxon>
        <taxon>Spermatophyta</taxon>
        <taxon>Magnoliopsida</taxon>
        <taxon>eudicotyledons</taxon>
        <taxon>Gunneridae</taxon>
        <taxon>Pentapetalae</taxon>
        <taxon>rosids</taxon>
        <taxon>fabids</taxon>
        <taxon>Malpighiales</taxon>
        <taxon>Passifloraceae</taxon>
        <taxon>Turnera</taxon>
    </lineage>
</organism>
<evidence type="ECO:0000313" key="3">
    <source>
        <dbReference type="Proteomes" id="UP001141552"/>
    </source>
</evidence>
<accession>A0A9Q0G160</accession>
<dbReference type="EMBL" id="JAKUCV010003048">
    <property type="protein sequence ID" value="KAJ4840395.1"/>
    <property type="molecule type" value="Genomic_DNA"/>
</dbReference>
<dbReference type="PANTHER" id="PTHR31286:SF178">
    <property type="entry name" value="DUF4283 DOMAIN-CONTAINING PROTEIN"/>
    <property type="match status" value="1"/>
</dbReference>
<feature type="domain" description="DUF4283" evidence="1">
    <location>
        <begin position="39"/>
        <end position="113"/>
    </location>
</feature>
<dbReference type="AlphaFoldDB" id="A0A9Q0G160"/>
<dbReference type="OrthoDB" id="1705899at2759"/>
<dbReference type="Proteomes" id="UP001141552">
    <property type="component" value="Unassembled WGS sequence"/>
</dbReference>
<keyword evidence="3" id="KW-1185">Reference proteome</keyword>
<sequence>MEDQGRGIDSLVVQTRGLRCQEVELSLKDDPAVNARVAQRMLVGKLICDVLLNKRAAKITIRKSWKVGATLDIYDVEDNVFISLFYDRSDKARILSQGPLTTMGAHLVLKDWGVEAVFDEIDFSTSPFWVHVRGLPVHKQIKENAWIIGCSFVECLEIDLGEKKDVCFDNYFRIRVMMKVDEPLRLGFTWKREGSLMLKLILALNAS</sequence>
<proteinExistence type="predicted"/>
<gene>
    <name evidence="2" type="ORF">Tsubulata_002044</name>
</gene>
<evidence type="ECO:0000259" key="1">
    <source>
        <dbReference type="Pfam" id="PF14111"/>
    </source>
</evidence>
<protein>
    <recommendedName>
        <fullName evidence="1">DUF4283 domain-containing protein</fullName>
    </recommendedName>
</protein>
<dbReference type="InterPro" id="IPR025558">
    <property type="entry name" value="DUF4283"/>
</dbReference>
<dbReference type="InterPro" id="IPR040256">
    <property type="entry name" value="At4g02000-like"/>
</dbReference>
<evidence type="ECO:0000313" key="2">
    <source>
        <dbReference type="EMBL" id="KAJ4840395.1"/>
    </source>
</evidence>
<reference evidence="2" key="2">
    <citation type="journal article" date="2023" name="Plants (Basel)">
        <title>Annotation of the Turnera subulata (Passifloraceae) Draft Genome Reveals the S-Locus Evolved after the Divergence of Turneroideae from Passifloroideae in a Stepwise Manner.</title>
        <authorList>
            <person name="Henning P.M."/>
            <person name="Roalson E.H."/>
            <person name="Mir W."/>
            <person name="McCubbin A.G."/>
            <person name="Shore J.S."/>
        </authorList>
    </citation>
    <scope>NUCLEOTIDE SEQUENCE</scope>
    <source>
        <strain evidence="2">F60SS</strain>
    </source>
</reference>
<reference evidence="2" key="1">
    <citation type="submission" date="2022-02" db="EMBL/GenBank/DDBJ databases">
        <authorList>
            <person name="Henning P.M."/>
            <person name="McCubbin A.G."/>
            <person name="Shore J.S."/>
        </authorList>
    </citation>
    <scope>NUCLEOTIDE SEQUENCE</scope>
    <source>
        <strain evidence="2">F60SS</strain>
        <tissue evidence="2">Leaves</tissue>
    </source>
</reference>